<evidence type="ECO:0000256" key="1">
    <source>
        <dbReference type="ARBA" id="ARBA00004496"/>
    </source>
</evidence>
<sequence>MQQYFVPGPVTNPYQVQEKDLLKHLFSVLRLQEGEQLIFVFDQGEKWQARLIDRDSVLFELEQSVPADKELPVQVTLACAYPKGDKLDLVAQKATELGVHQIWGFPGQWSVVKWDAKKLAKRQEKLRKVVLGAAEQSKRDLLPQVELLESQAELLARFTDFDLILVAYEEAAKAGERSRLAQALGQLAAGQRVLLLVGPEGGLSPQEIASYEERGAQLVGLGPRILRAETAPFYLLSSISYQLELLGNQ</sequence>
<evidence type="ECO:0000256" key="12">
    <source>
        <dbReference type="PIRNR" id="PIRNR015601"/>
    </source>
</evidence>
<dbReference type="EMBL" id="WSRS01000063">
    <property type="protein sequence ID" value="MVX59360.1"/>
    <property type="molecule type" value="Genomic_DNA"/>
</dbReference>
<comment type="catalytic activity">
    <reaction evidence="11 12">
        <text>uridine(1498) in 16S rRNA + S-adenosyl-L-methionine = N(3)-methyluridine(1498) in 16S rRNA + S-adenosyl-L-homocysteine + H(+)</text>
        <dbReference type="Rhea" id="RHEA:42920"/>
        <dbReference type="Rhea" id="RHEA-COMP:10283"/>
        <dbReference type="Rhea" id="RHEA-COMP:10284"/>
        <dbReference type="ChEBI" id="CHEBI:15378"/>
        <dbReference type="ChEBI" id="CHEBI:57856"/>
        <dbReference type="ChEBI" id="CHEBI:59789"/>
        <dbReference type="ChEBI" id="CHEBI:65315"/>
        <dbReference type="ChEBI" id="CHEBI:74502"/>
        <dbReference type="EC" id="2.1.1.193"/>
    </reaction>
</comment>
<evidence type="ECO:0000313" key="15">
    <source>
        <dbReference type="EMBL" id="MVX59360.1"/>
    </source>
</evidence>
<evidence type="ECO:0000256" key="11">
    <source>
        <dbReference type="ARBA" id="ARBA00047944"/>
    </source>
</evidence>
<dbReference type="RefSeq" id="WP_160333139.1">
    <property type="nucleotide sequence ID" value="NZ_WSRS01000063.1"/>
</dbReference>
<dbReference type="InterPro" id="IPR006700">
    <property type="entry name" value="RsmE"/>
</dbReference>
<accession>A0A7X3G9A9</accession>
<dbReference type="FunFam" id="3.40.1280.10:FF:000020">
    <property type="entry name" value="Ribosomal RNA small subunit methyltransferase E"/>
    <property type="match status" value="1"/>
</dbReference>
<dbReference type="Gene3D" id="3.40.1280.10">
    <property type="match status" value="1"/>
</dbReference>
<dbReference type="NCBIfam" id="TIGR00046">
    <property type="entry name" value="RsmE family RNA methyltransferase"/>
    <property type="match status" value="1"/>
</dbReference>
<keyword evidence="8 12" id="KW-0808">Transferase</keyword>
<comment type="caution">
    <text evidence="15">The sequence shown here is derived from an EMBL/GenBank/DDBJ whole genome shotgun (WGS) entry which is preliminary data.</text>
</comment>
<dbReference type="AlphaFoldDB" id="A0A7X3G9A9"/>
<evidence type="ECO:0000256" key="3">
    <source>
        <dbReference type="ARBA" id="ARBA00012328"/>
    </source>
</evidence>
<dbReference type="CDD" id="cd18084">
    <property type="entry name" value="RsmE-like"/>
    <property type="match status" value="1"/>
</dbReference>
<evidence type="ECO:0000256" key="6">
    <source>
        <dbReference type="ARBA" id="ARBA00022552"/>
    </source>
</evidence>
<reference evidence="15 16" key="1">
    <citation type="submission" date="2019-12" db="EMBL/GenBank/DDBJ databases">
        <title>Microbes associate with the intestines of laboratory mice.</title>
        <authorList>
            <person name="Navarre W."/>
            <person name="Wong E."/>
        </authorList>
    </citation>
    <scope>NUCLEOTIDE SEQUENCE [LARGE SCALE GENOMIC DNA]</scope>
    <source>
        <strain evidence="15 16">NM51_B2-22</strain>
    </source>
</reference>
<dbReference type="SUPFAM" id="SSF88697">
    <property type="entry name" value="PUA domain-like"/>
    <property type="match status" value="1"/>
</dbReference>
<evidence type="ECO:0000313" key="16">
    <source>
        <dbReference type="Proteomes" id="UP000461595"/>
    </source>
</evidence>
<dbReference type="PANTHER" id="PTHR30027:SF3">
    <property type="entry name" value="16S RRNA (URACIL(1498)-N(3))-METHYLTRANSFERASE"/>
    <property type="match status" value="1"/>
</dbReference>
<evidence type="ECO:0000256" key="8">
    <source>
        <dbReference type="ARBA" id="ARBA00022679"/>
    </source>
</evidence>
<keyword evidence="5 12" id="KW-0963">Cytoplasm</keyword>
<keyword evidence="9 12" id="KW-0949">S-adenosyl-L-methionine</keyword>
<organism evidence="15 16">
    <name type="scientific">Streptococcus danieliae</name>
    <dbReference type="NCBI Taxonomy" id="747656"/>
    <lineage>
        <taxon>Bacteria</taxon>
        <taxon>Bacillati</taxon>
        <taxon>Bacillota</taxon>
        <taxon>Bacilli</taxon>
        <taxon>Lactobacillales</taxon>
        <taxon>Streptococcaceae</taxon>
        <taxon>Streptococcus</taxon>
    </lineage>
</organism>
<keyword evidence="6 12" id="KW-0698">rRNA processing</keyword>
<dbReference type="PIRSF" id="PIRSF015601">
    <property type="entry name" value="MTase_slr0722"/>
    <property type="match status" value="1"/>
</dbReference>
<proteinExistence type="inferred from homology"/>
<protein>
    <recommendedName>
        <fullName evidence="4 12">Ribosomal RNA small subunit methyltransferase E</fullName>
        <ecNumber evidence="3 12">2.1.1.193</ecNumber>
    </recommendedName>
</protein>
<evidence type="ECO:0000259" key="14">
    <source>
        <dbReference type="Pfam" id="PF20260"/>
    </source>
</evidence>
<dbReference type="InterPro" id="IPR015947">
    <property type="entry name" value="PUA-like_sf"/>
</dbReference>
<dbReference type="GO" id="GO:0070475">
    <property type="term" value="P:rRNA base methylation"/>
    <property type="evidence" value="ECO:0007669"/>
    <property type="project" value="TreeGrafter"/>
</dbReference>
<dbReference type="InterPro" id="IPR029028">
    <property type="entry name" value="Alpha/beta_knot_MTases"/>
</dbReference>
<evidence type="ECO:0000256" key="2">
    <source>
        <dbReference type="ARBA" id="ARBA00005528"/>
    </source>
</evidence>
<dbReference type="EC" id="2.1.1.193" evidence="3 12"/>
<dbReference type="SUPFAM" id="SSF75217">
    <property type="entry name" value="alpha/beta knot"/>
    <property type="match status" value="1"/>
</dbReference>
<dbReference type="PANTHER" id="PTHR30027">
    <property type="entry name" value="RIBOSOMAL RNA SMALL SUBUNIT METHYLTRANSFERASE E"/>
    <property type="match status" value="1"/>
</dbReference>
<dbReference type="Proteomes" id="UP000461595">
    <property type="component" value="Unassembled WGS sequence"/>
</dbReference>
<keyword evidence="7 12" id="KW-0489">Methyltransferase</keyword>
<evidence type="ECO:0000256" key="4">
    <source>
        <dbReference type="ARBA" id="ARBA00013673"/>
    </source>
</evidence>
<evidence type="ECO:0000256" key="7">
    <source>
        <dbReference type="ARBA" id="ARBA00022603"/>
    </source>
</evidence>
<dbReference type="InterPro" id="IPR046886">
    <property type="entry name" value="RsmE_MTase_dom"/>
</dbReference>
<gene>
    <name evidence="15" type="ORF">E5983_06890</name>
</gene>
<dbReference type="GO" id="GO:0005737">
    <property type="term" value="C:cytoplasm"/>
    <property type="evidence" value="ECO:0007669"/>
    <property type="project" value="UniProtKB-SubCell"/>
</dbReference>
<dbReference type="InterPro" id="IPR046887">
    <property type="entry name" value="RsmE_PUA-like"/>
</dbReference>
<feature type="domain" description="Ribosomal RNA small subunit methyltransferase E PUA-like" evidence="14">
    <location>
        <begin position="20"/>
        <end position="61"/>
    </location>
</feature>
<dbReference type="OrthoDB" id="9815641at2"/>
<dbReference type="Pfam" id="PF04452">
    <property type="entry name" value="Methyltrans_RNA"/>
    <property type="match status" value="1"/>
</dbReference>
<evidence type="ECO:0000259" key="13">
    <source>
        <dbReference type="Pfam" id="PF04452"/>
    </source>
</evidence>
<dbReference type="GO" id="GO:0070042">
    <property type="term" value="F:rRNA (uridine-N3-)-methyltransferase activity"/>
    <property type="evidence" value="ECO:0007669"/>
    <property type="project" value="TreeGrafter"/>
</dbReference>
<evidence type="ECO:0000256" key="5">
    <source>
        <dbReference type="ARBA" id="ARBA00022490"/>
    </source>
</evidence>
<comment type="subcellular location">
    <subcellularLocation>
        <location evidence="1 12">Cytoplasm</location>
    </subcellularLocation>
</comment>
<dbReference type="Pfam" id="PF20260">
    <property type="entry name" value="PUA_4"/>
    <property type="match status" value="1"/>
</dbReference>
<evidence type="ECO:0000256" key="10">
    <source>
        <dbReference type="ARBA" id="ARBA00025699"/>
    </source>
</evidence>
<dbReference type="InterPro" id="IPR029026">
    <property type="entry name" value="tRNA_m1G_MTases_N"/>
</dbReference>
<evidence type="ECO:0000256" key="9">
    <source>
        <dbReference type="ARBA" id="ARBA00022691"/>
    </source>
</evidence>
<dbReference type="NCBIfam" id="NF008691">
    <property type="entry name" value="PRK11713.1-4"/>
    <property type="match status" value="1"/>
</dbReference>
<comment type="function">
    <text evidence="10 12">Specifically methylates the N3 position of the uracil ring of uridine 1498 (m3U1498) in 16S rRNA. Acts on the fully assembled 30S ribosomal subunit.</text>
</comment>
<comment type="similarity">
    <text evidence="2 12">Belongs to the RNA methyltransferase RsmE family.</text>
</comment>
<feature type="domain" description="Ribosomal RNA small subunit methyltransferase E methyltransferase" evidence="13">
    <location>
        <begin position="69"/>
        <end position="239"/>
    </location>
</feature>
<name>A0A7X3G9A9_9STRE</name>